<reference evidence="2" key="2">
    <citation type="journal article" date="2023" name="Proc. Natl. Acad. Sci. U.S.A.">
        <title>A global phylogenomic analysis of the shiitake genus Lentinula.</title>
        <authorList>
            <person name="Sierra-Patev S."/>
            <person name="Min B."/>
            <person name="Naranjo-Ortiz M."/>
            <person name="Looney B."/>
            <person name="Konkel Z."/>
            <person name="Slot J.C."/>
            <person name="Sakamoto Y."/>
            <person name="Steenwyk J.L."/>
            <person name="Rokas A."/>
            <person name="Carro J."/>
            <person name="Camarero S."/>
            <person name="Ferreira P."/>
            <person name="Molpeceres G."/>
            <person name="Ruiz-Duenas F.J."/>
            <person name="Serrano A."/>
            <person name="Henrissat B."/>
            <person name="Drula E."/>
            <person name="Hughes K.W."/>
            <person name="Mata J.L."/>
            <person name="Ishikawa N.K."/>
            <person name="Vargas-Isla R."/>
            <person name="Ushijima S."/>
            <person name="Smith C.A."/>
            <person name="Donoghue J."/>
            <person name="Ahrendt S."/>
            <person name="Andreopoulos W."/>
            <person name="He G."/>
            <person name="LaButti K."/>
            <person name="Lipzen A."/>
            <person name="Ng V."/>
            <person name="Riley R."/>
            <person name="Sandor L."/>
            <person name="Barry K."/>
            <person name="Martinez A.T."/>
            <person name="Xiao Y."/>
            <person name="Gibbons J.G."/>
            <person name="Terashima K."/>
            <person name="Grigoriev I.V."/>
            <person name="Hibbett D."/>
        </authorList>
    </citation>
    <scope>NUCLEOTIDE SEQUENCE</scope>
    <source>
        <strain evidence="2">Sp2 HRB7682 ss15</strain>
    </source>
</reference>
<comment type="caution">
    <text evidence="2">The sequence shown here is derived from an EMBL/GenBank/DDBJ whole genome shotgun (WGS) entry which is preliminary data.</text>
</comment>
<sequence>MYTLFMTDKCHFLAAESPYLSRDFYYIEISEFVENHSSGHSAERNFFHFRGEKSVKSFEDPVIETTEMKARAKVLETHLQKLAKRRVPKSRKASTTSSSTSSAGGK</sequence>
<name>A0A9W9DE22_9AGAR</name>
<feature type="region of interest" description="Disordered" evidence="1">
    <location>
        <begin position="82"/>
        <end position="106"/>
    </location>
</feature>
<proteinExistence type="predicted"/>
<protein>
    <submittedName>
        <fullName evidence="2">Uncharacterized protein</fullName>
    </submittedName>
</protein>
<evidence type="ECO:0000313" key="2">
    <source>
        <dbReference type="EMBL" id="KAJ4464802.1"/>
    </source>
</evidence>
<evidence type="ECO:0000313" key="3">
    <source>
        <dbReference type="Proteomes" id="UP001150238"/>
    </source>
</evidence>
<gene>
    <name evidence="2" type="ORF">C8J55DRAFT_493787</name>
</gene>
<feature type="compositionally biased region" description="Low complexity" evidence="1">
    <location>
        <begin position="94"/>
        <end position="106"/>
    </location>
</feature>
<organism evidence="2 3">
    <name type="scientific">Lentinula lateritia</name>
    <dbReference type="NCBI Taxonomy" id="40482"/>
    <lineage>
        <taxon>Eukaryota</taxon>
        <taxon>Fungi</taxon>
        <taxon>Dikarya</taxon>
        <taxon>Basidiomycota</taxon>
        <taxon>Agaricomycotina</taxon>
        <taxon>Agaricomycetes</taxon>
        <taxon>Agaricomycetidae</taxon>
        <taxon>Agaricales</taxon>
        <taxon>Marasmiineae</taxon>
        <taxon>Omphalotaceae</taxon>
        <taxon>Lentinula</taxon>
    </lineage>
</organism>
<dbReference type="Proteomes" id="UP001150238">
    <property type="component" value="Unassembled WGS sequence"/>
</dbReference>
<reference evidence="2" key="1">
    <citation type="submission" date="2022-08" db="EMBL/GenBank/DDBJ databases">
        <authorList>
            <consortium name="DOE Joint Genome Institute"/>
            <person name="Min B."/>
            <person name="Riley R."/>
            <person name="Sierra-Patev S."/>
            <person name="Naranjo-Ortiz M."/>
            <person name="Looney B."/>
            <person name="Konkel Z."/>
            <person name="Slot J.C."/>
            <person name="Sakamoto Y."/>
            <person name="Steenwyk J.L."/>
            <person name="Rokas A."/>
            <person name="Carro J."/>
            <person name="Camarero S."/>
            <person name="Ferreira P."/>
            <person name="Molpeceres G."/>
            <person name="Ruiz-Duenas F.J."/>
            <person name="Serrano A."/>
            <person name="Henrissat B."/>
            <person name="Drula E."/>
            <person name="Hughes K.W."/>
            <person name="Mata J.L."/>
            <person name="Ishikawa N.K."/>
            <person name="Vargas-Isla R."/>
            <person name="Ushijima S."/>
            <person name="Smith C.A."/>
            <person name="Ahrendt S."/>
            <person name="Andreopoulos W."/>
            <person name="He G."/>
            <person name="Labutti K."/>
            <person name="Lipzen A."/>
            <person name="Ng V."/>
            <person name="Sandor L."/>
            <person name="Barry K."/>
            <person name="Martinez A.T."/>
            <person name="Xiao Y."/>
            <person name="Gibbons J.G."/>
            <person name="Terashima K."/>
            <person name="Hibbett D.S."/>
            <person name="Grigoriev I.V."/>
        </authorList>
    </citation>
    <scope>NUCLEOTIDE SEQUENCE</scope>
    <source>
        <strain evidence="2">Sp2 HRB7682 ss15</strain>
    </source>
</reference>
<dbReference type="AlphaFoldDB" id="A0A9W9DE22"/>
<evidence type="ECO:0000256" key="1">
    <source>
        <dbReference type="SAM" id="MobiDB-lite"/>
    </source>
</evidence>
<dbReference type="EMBL" id="JANVFS010000056">
    <property type="protein sequence ID" value="KAJ4464802.1"/>
    <property type="molecule type" value="Genomic_DNA"/>
</dbReference>
<accession>A0A9W9DE22</accession>
<feature type="compositionally biased region" description="Basic residues" evidence="1">
    <location>
        <begin position="82"/>
        <end position="92"/>
    </location>
</feature>